<name>A0A919DCW3_9ACTN</name>
<evidence type="ECO:0000313" key="3">
    <source>
        <dbReference type="Proteomes" id="UP000603227"/>
    </source>
</evidence>
<dbReference type="AlphaFoldDB" id="A0A919DCW3"/>
<evidence type="ECO:0000256" key="1">
    <source>
        <dbReference type="SAM" id="MobiDB-lite"/>
    </source>
</evidence>
<feature type="region of interest" description="Disordered" evidence="1">
    <location>
        <begin position="1"/>
        <end position="28"/>
    </location>
</feature>
<feature type="compositionally biased region" description="Basic residues" evidence="1">
    <location>
        <begin position="1"/>
        <end position="10"/>
    </location>
</feature>
<keyword evidence="3" id="KW-1185">Reference proteome</keyword>
<organism evidence="2 3">
    <name type="scientific">Streptomyces capitiformicae</name>
    <dbReference type="NCBI Taxonomy" id="2014920"/>
    <lineage>
        <taxon>Bacteria</taxon>
        <taxon>Bacillati</taxon>
        <taxon>Actinomycetota</taxon>
        <taxon>Actinomycetes</taxon>
        <taxon>Kitasatosporales</taxon>
        <taxon>Streptomycetaceae</taxon>
        <taxon>Streptomyces</taxon>
    </lineage>
</organism>
<gene>
    <name evidence="2" type="ORF">GCM10017771_51040</name>
</gene>
<reference evidence="2" key="1">
    <citation type="journal article" date="2014" name="Int. J. Syst. Evol. Microbiol.">
        <title>Complete genome sequence of Corynebacterium casei LMG S-19264T (=DSM 44701T), isolated from a smear-ripened cheese.</title>
        <authorList>
            <consortium name="US DOE Joint Genome Institute (JGI-PGF)"/>
            <person name="Walter F."/>
            <person name="Albersmeier A."/>
            <person name="Kalinowski J."/>
            <person name="Ruckert C."/>
        </authorList>
    </citation>
    <scope>NUCLEOTIDE SEQUENCE</scope>
    <source>
        <strain evidence="2">CGMCC 4.7403</strain>
    </source>
</reference>
<protein>
    <submittedName>
        <fullName evidence="2">Uncharacterized protein</fullName>
    </submittedName>
</protein>
<evidence type="ECO:0000313" key="2">
    <source>
        <dbReference type="EMBL" id="GHE33819.1"/>
    </source>
</evidence>
<feature type="compositionally biased region" description="Pro residues" evidence="1">
    <location>
        <begin position="12"/>
        <end position="24"/>
    </location>
</feature>
<reference evidence="2" key="2">
    <citation type="submission" date="2020-09" db="EMBL/GenBank/DDBJ databases">
        <authorList>
            <person name="Sun Q."/>
            <person name="Zhou Y."/>
        </authorList>
    </citation>
    <scope>NUCLEOTIDE SEQUENCE</scope>
    <source>
        <strain evidence="2">CGMCC 4.7403</strain>
    </source>
</reference>
<comment type="caution">
    <text evidence="2">The sequence shown here is derived from an EMBL/GenBank/DDBJ whole genome shotgun (WGS) entry which is preliminary data.</text>
</comment>
<dbReference type="Proteomes" id="UP000603227">
    <property type="component" value="Unassembled WGS sequence"/>
</dbReference>
<proteinExistence type="predicted"/>
<accession>A0A919DCW3</accession>
<dbReference type="RefSeq" id="WP_229914026.1">
    <property type="nucleotide sequence ID" value="NZ_BNAT01000019.1"/>
</dbReference>
<sequence>MFDKLRRRPRAVAPPVPHPPPAPPAVADADLPARVTRVRGALAAAGVNLEELGAAPEPAWFTHLRNGHRLPLGPAELKETADHLPGIAVEAVLSGEACTRLLSHIEVLTTLRELKNGGLDFRFCHGGLPEDAARVRSLADYVRDQVAAAANGDDDAAASPGNAA</sequence>
<dbReference type="EMBL" id="BNAT01000019">
    <property type="protein sequence ID" value="GHE33819.1"/>
    <property type="molecule type" value="Genomic_DNA"/>
</dbReference>